<organism evidence="3 4">
    <name type="scientific">Ceratopteris richardii</name>
    <name type="common">Triangle waterfern</name>
    <dbReference type="NCBI Taxonomy" id="49495"/>
    <lineage>
        <taxon>Eukaryota</taxon>
        <taxon>Viridiplantae</taxon>
        <taxon>Streptophyta</taxon>
        <taxon>Embryophyta</taxon>
        <taxon>Tracheophyta</taxon>
        <taxon>Polypodiopsida</taxon>
        <taxon>Polypodiidae</taxon>
        <taxon>Polypodiales</taxon>
        <taxon>Pteridineae</taxon>
        <taxon>Pteridaceae</taxon>
        <taxon>Parkerioideae</taxon>
        <taxon>Ceratopteris</taxon>
    </lineage>
</organism>
<protein>
    <recommendedName>
        <fullName evidence="2">Aminotransferase class V domain-containing protein</fullName>
    </recommendedName>
</protein>
<dbReference type="OMA" id="STEYANR"/>
<feature type="domain" description="Aminotransferase class V" evidence="2">
    <location>
        <begin position="280"/>
        <end position="379"/>
    </location>
</feature>
<accession>A0A8T2PZ39</accession>
<dbReference type="InterPro" id="IPR015421">
    <property type="entry name" value="PyrdxlP-dep_Trfase_major"/>
</dbReference>
<dbReference type="Gene3D" id="3.40.640.10">
    <property type="entry name" value="Type I PLP-dependent aspartate aminotransferase-like (Major domain)"/>
    <property type="match status" value="1"/>
</dbReference>
<keyword evidence="1" id="KW-0663">Pyridoxal phosphate</keyword>
<dbReference type="InterPro" id="IPR015424">
    <property type="entry name" value="PyrdxlP-dep_Trfase"/>
</dbReference>
<dbReference type="Proteomes" id="UP000825935">
    <property type="component" value="Chromosome 39"/>
</dbReference>
<evidence type="ECO:0000259" key="2">
    <source>
        <dbReference type="Pfam" id="PF00266"/>
    </source>
</evidence>
<dbReference type="PANTHER" id="PTHR43586:SF8">
    <property type="entry name" value="CYSTEINE DESULFURASE 1, CHLOROPLASTIC"/>
    <property type="match status" value="1"/>
</dbReference>
<evidence type="ECO:0000256" key="1">
    <source>
        <dbReference type="ARBA" id="ARBA00022898"/>
    </source>
</evidence>
<gene>
    <name evidence="3" type="ORF">KP509_39G015700</name>
</gene>
<sequence>MFVYEEESVTYLDRNERRTEVGLWCGLSLLRTKRNHGSSKKNMAVGCWRASMHHSSALHPLPQLALEPHIEHSTTTNAVGYLQPSADHSSALHPHPQLALKPHIDNCPVNYAPHVEGNEDPLSSLLHHSGDTVLSILKFNEKQKLAWLQSQLIGDHREFKTPFGMRRLVYADHTASGRCLHFIERFLQEHVLPLYGNSHTEDSYVGSCMGKMTLSAHRYLKSVLGGSENDVLIMCGFGCTAAIKRLQEVMGVAVPSLIRKELLDNISRCPSAERERWIVFVGPYEHHSNLLSWRQSLVEVKEISSTGKEGYIDMERLEEELPLARASGRKNLLGAFSACSNVTGLYTDTRAIARLLHRHGALACFDFAAGAPHIDIDMRSDKENGYDAITVSPSL</sequence>
<evidence type="ECO:0000313" key="4">
    <source>
        <dbReference type="Proteomes" id="UP000825935"/>
    </source>
</evidence>
<dbReference type="SUPFAM" id="SSF53383">
    <property type="entry name" value="PLP-dependent transferases"/>
    <property type="match status" value="1"/>
</dbReference>
<dbReference type="EMBL" id="CM035444">
    <property type="protein sequence ID" value="KAH7276633.1"/>
    <property type="molecule type" value="Genomic_DNA"/>
</dbReference>
<comment type="caution">
    <text evidence="3">The sequence shown here is derived from an EMBL/GenBank/DDBJ whole genome shotgun (WGS) entry which is preliminary data.</text>
</comment>
<dbReference type="InterPro" id="IPR000192">
    <property type="entry name" value="Aminotrans_V_dom"/>
</dbReference>
<dbReference type="Pfam" id="PF00266">
    <property type="entry name" value="Aminotran_5"/>
    <property type="match status" value="1"/>
</dbReference>
<dbReference type="PANTHER" id="PTHR43586">
    <property type="entry name" value="CYSTEINE DESULFURASE"/>
    <property type="match status" value="1"/>
</dbReference>
<dbReference type="AlphaFoldDB" id="A0A8T2PZ39"/>
<name>A0A8T2PZ39_CERRI</name>
<keyword evidence="4" id="KW-1185">Reference proteome</keyword>
<evidence type="ECO:0000313" key="3">
    <source>
        <dbReference type="EMBL" id="KAH7276633.1"/>
    </source>
</evidence>
<reference evidence="3" key="1">
    <citation type="submission" date="2021-08" db="EMBL/GenBank/DDBJ databases">
        <title>WGS assembly of Ceratopteris richardii.</title>
        <authorList>
            <person name="Marchant D.B."/>
            <person name="Chen G."/>
            <person name="Jenkins J."/>
            <person name="Shu S."/>
            <person name="Leebens-Mack J."/>
            <person name="Grimwood J."/>
            <person name="Schmutz J."/>
            <person name="Soltis P."/>
            <person name="Soltis D."/>
            <person name="Chen Z.-H."/>
        </authorList>
    </citation>
    <scope>NUCLEOTIDE SEQUENCE</scope>
    <source>
        <strain evidence="3">Whitten #5841</strain>
        <tissue evidence="3">Leaf</tissue>
    </source>
</reference>
<proteinExistence type="predicted"/>
<dbReference type="OrthoDB" id="420046at2759"/>